<dbReference type="EMBL" id="FNDD01000020">
    <property type="protein sequence ID" value="SDH57837.1"/>
    <property type="molecule type" value="Genomic_DNA"/>
</dbReference>
<keyword evidence="4" id="KW-1185">Reference proteome</keyword>
<dbReference type="RefSeq" id="WP_093276016.1">
    <property type="nucleotide sequence ID" value="NZ_FNDD01000020.1"/>
</dbReference>
<name>A0A1G8DJI9_9VIBR</name>
<accession>A0A1G8DJI9</accession>
<sequence>MTLTTNNAVSIPNGKVAALIIAAGDSKRFGAADKRLAKLESGDTMLAYVYRQCSAAFRHVWVVLKENEMPSDLGLPSGCQTIAVPSRVDQQEYPLGIGSSIAAAFRHLNTSSFKSEFHCAAVILGDMPFIQAPSFHALTAKAKHDNIVRPRFQGQAGHPVLFGAQYWTELAGLSGDNGAKAVVARHRQALQFVNVDDGGVTYDIDNPQSLCSLTFVEHIR</sequence>
<dbReference type="SUPFAM" id="SSF53448">
    <property type="entry name" value="Nucleotide-diphospho-sugar transferases"/>
    <property type="match status" value="1"/>
</dbReference>
<reference evidence="3 4" key="1">
    <citation type="submission" date="2016-10" db="EMBL/GenBank/DDBJ databases">
        <authorList>
            <person name="de Groot N.N."/>
        </authorList>
    </citation>
    <scope>NUCLEOTIDE SEQUENCE [LARGE SCALE GENOMIC DNA]</scope>
    <source>
        <strain evidence="3 4">CGMCC 1.10228</strain>
    </source>
</reference>
<proteinExistence type="predicted"/>
<feature type="domain" description="MobA-like NTP transferase" evidence="2">
    <location>
        <begin position="18"/>
        <end position="187"/>
    </location>
</feature>
<evidence type="ECO:0000313" key="4">
    <source>
        <dbReference type="Proteomes" id="UP000198854"/>
    </source>
</evidence>
<dbReference type="Proteomes" id="UP000198854">
    <property type="component" value="Unassembled WGS sequence"/>
</dbReference>
<dbReference type="InterPro" id="IPR029044">
    <property type="entry name" value="Nucleotide-diphossugar_trans"/>
</dbReference>
<dbReference type="AlphaFoldDB" id="A0A1G8DJI9"/>
<dbReference type="PANTHER" id="PTHR43777">
    <property type="entry name" value="MOLYBDENUM COFACTOR CYTIDYLYLTRANSFERASE"/>
    <property type="match status" value="1"/>
</dbReference>
<evidence type="ECO:0000259" key="2">
    <source>
        <dbReference type="Pfam" id="PF12804"/>
    </source>
</evidence>
<dbReference type="STRING" id="861298.SAMN04488136_12027"/>
<keyword evidence="3" id="KW-0808">Transferase</keyword>
<keyword evidence="1" id="KW-0460">Magnesium</keyword>
<keyword evidence="3" id="KW-0548">Nucleotidyltransferase</keyword>
<dbReference type="Gene3D" id="3.90.550.10">
    <property type="entry name" value="Spore Coat Polysaccharide Biosynthesis Protein SpsA, Chain A"/>
    <property type="match status" value="1"/>
</dbReference>
<dbReference type="InterPro" id="IPR025877">
    <property type="entry name" value="MobA-like_NTP_Trfase"/>
</dbReference>
<dbReference type="PANTHER" id="PTHR43777:SF1">
    <property type="entry name" value="MOLYBDENUM COFACTOR CYTIDYLYLTRANSFERASE"/>
    <property type="match status" value="1"/>
</dbReference>
<organism evidence="3 4">
    <name type="scientific">Vibrio xiamenensis</name>
    <dbReference type="NCBI Taxonomy" id="861298"/>
    <lineage>
        <taxon>Bacteria</taxon>
        <taxon>Pseudomonadati</taxon>
        <taxon>Pseudomonadota</taxon>
        <taxon>Gammaproteobacteria</taxon>
        <taxon>Vibrionales</taxon>
        <taxon>Vibrionaceae</taxon>
        <taxon>Vibrio</taxon>
    </lineage>
</organism>
<gene>
    <name evidence="3" type="ORF">SAMN04488136_12027</name>
</gene>
<dbReference type="Pfam" id="PF12804">
    <property type="entry name" value="NTP_transf_3"/>
    <property type="match status" value="1"/>
</dbReference>
<evidence type="ECO:0000313" key="3">
    <source>
        <dbReference type="EMBL" id="SDH57837.1"/>
    </source>
</evidence>
<dbReference type="GO" id="GO:0016779">
    <property type="term" value="F:nucleotidyltransferase activity"/>
    <property type="evidence" value="ECO:0007669"/>
    <property type="project" value="UniProtKB-KW"/>
</dbReference>
<evidence type="ECO:0000256" key="1">
    <source>
        <dbReference type="ARBA" id="ARBA00022842"/>
    </source>
</evidence>
<dbReference type="CDD" id="cd04182">
    <property type="entry name" value="GT_2_like_f"/>
    <property type="match status" value="1"/>
</dbReference>
<dbReference type="OrthoDB" id="5298023at2"/>
<protein>
    <submittedName>
        <fullName evidence="3">Molybdenum cofactor cytidylyltransferase</fullName>
    </submittedName>
</protein>